<protein>
    <submittedName>
        <fullName evidence="1">Apoptogenic 1, mitochondrial</fullName>
    </submittedName>
</protein>
<dbReference type="AlphaFoldDB" id="A0A1A7ZJ31"/>
<reference evidence="1" key="2">
    <citation type="submission" date="2016-06" db="EMBL/GenBank/DDBJ databases">
        <title>The genome of a short-lived fish provides insights into sex chromosome evolution and the genetic control of aging.</title>
        <authorList>
            <person name="Reichwald K."/>
            <person name="Felder M."/>
            <person name="Petzold A."/>
            <person name="Koch P."/>
            <person name="Groth M."/>
            <person name="Platzer M."/>
        </authorList>
    </citation>
    <scope>NUCLEOTIDE SEQUENCE</scope>
    <source>
        <tissue evidence="1">Brain</tissue>
    </source>
</reference>
<dbReference type="EMBL" id="HADY01004224">
    <property type="protein sequence ID" value="SBP42709.1"/>
    <property type="molecule type" value="Transcribed_RNA"/>
</dbReference>
<feature type="non-terminal residue" evidence="1">
    <location>
        <position position="110"/>
    </location>
</feature>
<reference evidence="1" key="1">
    <citation type="submission" date="2016-05" db="EMBL/GenBank/DDBJ databases">
        <authorList>
            <person name="Lavstsen T."/>
            <person name="Jespersen J.S."/>
        </authorList>
    </citation>
    <scope>NUCLEOTIDE SEQUENCE</scope>
    <source>
        <tissue evidence="1">Brain</tissue>
    </source>
</reference>
<sequence length="110" mass="13184">KLCKVPLRELSRNTCLKTSMNRNSGMDQNSPRTSTQRVPHYRHILFRRQTFCFYLNSRWCLWSQTPDEMYQVSPIKEKLLKRIFHFQPAWQEKLSLPLKSMKQLNALGKV</sequence>
<proteinExistence type="predicted"/>
<accession>A0A1A7ZJ31</accession>
<organism evidence="1">
    <name type="scientific">Nothobranchius furzeri</name>
    <name type="common">Turquoise killifish</name>
    <dbReference type="NCBI Taxonomy" id="105023"/>
    <lineage>
        <taxon>Eukaryota</taxon>
        <taxon>Metazoa</taxon>
        <taxon>Chordata</taxon>
        <taxon>Craniata</taxon>
        <taxon>Vertebrata</taxon>
        <taxon>Euteleostomi</taxon>
        <taxon>Actinopterygii</taxon>
        <taxon>Neopterygii</taxon>
        <taxon>Teleostei</taxon>
        <taxon>Neoteleostei</taxon>
        <taxon>Acanthomorphata</taxon>
        <taxon>Ovalentaria</taxon>
        <taxon>Atherinomorphae</taxon>
        <taxon>Cyprinodontiformes</taxon>
        <taxon>Nothobranchiidae</taxon>
        <taxon>Nothobranchius</taxon>
    </lineage>
</organism>
<gene>
    <name evidence="1" type="primary">APOPT1</name>
</gene>
<evidence type="ECO:0000313" key="1">
    <source>
        <dbReference type="EMBL" id="SBP42709.1"/>
    </source>
</evidence>
<name>A0A1A7ZJ31_NOTFU</name>
<feature type="non-terminal residue" evidence="1">
    <location>
        <position position="1"/>
    </location>
</feature>